<evidence type="ECO:0000256" key="2">
    <source>
        <dbReference type="ARBA" id="ARBA00022723"/>
    </source>
</evidence>
<comment type="caution">
    <text evidence="7">The sequence shown here is derived from an EMBL/GenBank/DDBJ whole genome shotgun (WGS) entry which is preliminary data.</text>
</comment>
<dbReference type="EMBL" id="JMCB01000008">
    <property type="protein sequence ID" value="KFE67384.1"/>
    <property type="molecule type" value="Genomic_DNA"/>
</dbReference>
<feature type="binding site" evidence="5">
    <location>
        <position position="307"/>
    </location>
    <ligand>
        <name>Fe cation</name>
        <dbReference type="ChEBI" id="CHEBI:24875"/>
        <note>catalytic</note>
    </ligand>
</feature>
<sequence length="505" mass="56709">MKVSVVRRYESKLGDSDFHPYRTGAWTPNTVEVDATDLDVIAGEIPRDLAGLYLRNTENPLFEAITGRYHPFDGDGMVHALRFQEGRAEYRNRFVKTAGLLAELEAGGALWAGILESPEASQRDGWGARTRMKDASSTDILVHRGEALTTFYQCGDAYRLDPYTLETRGTVHWSEQTQGNPGVRGVFPKGATVSAHPKVDEQTGELLFFNYSKEAPFMHFGVINAEGKLARYVPVPLPGPRLPHDMAFTENYAILNDFPMMWDPERLAKNQHRPVYRPELGSRFGIVRRDGTGSVRWFEASPTYVLHFSNAYEEGDEIILEGYHQGAPIPKRLEGETAIDAFRKSLDMRELQTRLHRWRFNLSTGQTKEAFLDDEVTEFPTIDNRLGGRKHRKVIAMTGEPGHFLFNGLVAYDVERGTKQSYRFPEGVFASESPIAPRTGARGEADGYVVTFVSDLGNDSSECQVFDAGEIARGPIARIRLPHRISSGTHATWVSEEDLAKHRAR</sequence>
<keyword evidence="3" id="KW-0560">Oxidoreductase</keyword>
<gene>
    <name evidence="6" type="ORF">DB31_8650</name>
    <name evidence="7" type="ORF">DB31_8737</name>
</gene>
<protein>
    <submittedName>
        <fullName evidence="7">Lignostilbene-alpha,beta-dioxygenase</fullName>
    </submittedName>
</protein>
<dbReference type="InterPro" id="IPR004294">
    <property type="entry name" value="Carotenoid_Oase"/>
</dbReference>
<proteinExistence type="inferred from homology"/>
<dbReference type="GO" id="GO:0016121">
    <property type="term" value="P:carotene catabolic process"/>
    <property type="evidence" value="ECO:0007669"/>
    <property type="project" value="TreeGrafter"/>
</dbReference>
<dbReference type="PATRIC" id="fig|394096.3.peg.4688"/>
<dbReference type="GO" id="GO:0046872">
    <property type="term" value="F:metal ion binding"/>
    <property type="evidence" value="ECO:0007669"/>
    <property type="project" value="UniProtKB-KW"/>
</dbReference>
<accession>A0A085WI71</accession>
<dbReference type="AlphaFoldDB" id="A0A085WI71"/>
<dbReference type="PANTHER" id="PTHR10543:SF89">
    <property type="entry name" value="CAROTENOID 9,10(9',10')-CLEAVAGE DIOXYGENASE 1"/>
    <property type="match status" value="1"/>
</dbReference>
<evidence type="ECO:0000313" key="8">
    <source>
        <dbReference type="Proteomes" id="UP000028725"/>
    </source>
</evidence>
<dbReference type="RefSeq" id="WP_044191295.1">
    <property type="nucleotide sequence ID" value="NZ_JMCB01000008.1"/>
</dbReference>
<keyword evidence="2 5" id="KW-0479">Metal-binding</keyword>
<dbReference type="Pfam" id="PF03055">
    <property type="entry name" value="RPE65"/>
    <property type="match status" value="1"/>
</dbReference>
<reference evidence="7 8" key="1">
    <citation type="submission" date="2014-04" db="EMBL/GenBank/DDBJ databases">
        <title>Genome assembly of Hyalangium minutum DSM 14724.</title>
        <authorList>
            <person name="Sharma G."/>
            <person name="Subramanian S."/>
        </authorList>
    </citation>
    <scope>NUCLEOTIDE SEQUENCE [LARGE SCALE GENOMIC DNA]</scope>
    <source>
        <strain evidence="7 8">DSM 14724</strain>
    </source>
</reference>
<dbReference type="PANTHER" id="PTHR10543">
    <property type="entry name" value="BETA-CAROTENE DIOXYGENASE"/>
    <property type="match status" value="1"/>
</dbReference>
<evidence type="ECO:0000256" key="1">
    <source>
        <dbReference type="ARBA" id="ARBA00006787"/>
    </source>
</evidence>
<keyword evidence="8" id="KW-1185">Reference proteome</keyword>
<organism evidence="7 8">
    <name type="scientific">Hyalangium minutum</name>
    <dbReference type="NCBI Taxonomy" id="394096"/>
    <lineage>
        <taxon>Bacteria</taxon>
        <taxon>Pseudomonadati</taxon>
        <taxon>Myxococcota</taxon>
        <taxon>Myxococcia</taxon>
        <taxon>Myxococcales</taxon>
        <taxon>Cystobacterineae</taxon>
        <taxon>Archangiaceae</taxon>
        <taxon>Hyalangium</taxon>
    </lineage>
</organism>
<evidence type="ECO:0000313" key="6">
    <source>
        <dbReference type="EMBL" id="KFE67297.1"/>
    </source>
</evidence>
<dbReference type="OrthoDB" id="6636843at2"/>
<evidence type="ECO:0000313" key="7">
    <source>
        <dbReference type="EMBL" id="KFE67384.1"/>
    </source>
</evidence>
<feature type="binding site" evidence="5">
    <location>
        <position position="244"/>
    </location>
    <ligand>
        <name>Fe cation</name>
        <dbReference type="ChEBI" id="CHEBI:24875"/>
        <note>catalytic</note>
    </ligand>
</feature>
<evidence type="ECO:0000256" key="3">
    <source>
        <dbReference type="ARBA" id="ARBA00023002"/>
    </source>
</evidence>
<comment type="similarity">
    <text evidence="1">Belongs to the carotenoid oxygenase family.</text>
</comment>
<keyword evidence="7" id="KW-0223">Dioxygenase</keyword>
<keyword evidence="4 5" id="KW-0408">Iron</keyword>
<comment type="cofactor">
    <cofactor evidence="5">
        <name>Fe(2+)</name>
        <dbReference type="ChEBI" id="CHEBI:29033"/>
    </cofactor>
    <text evidence="5">Binds 1 Fe(2+) ion per subunit.</text>
</comment>
<dbReference type="STRING" id="394096.DB31_8650"/>
<evidence type="ECO:0000256" key="5">
    <source>
        <dbReference type="PIRSR" id="PIRSR604294-1"/>
    </source>
</evidence>
<evidence type="ECO:0000256" key="4">
    <source>
        <dbReference type="ARBA" id="ARBA00023004"/>
    </source>
</evidence>
<feature type="binding site" evidence="5">
    <location>
        <position position="196"/>
    </location>
    <ligand>
        <name>Fe cation</name>
        <dbReference type="ChEBI" id="CHEBI:24875"/>
        <note>catalytic</note>
    </ligand>
</feature>
<dbReference type="GO" id="GO:0010436">
    <property type="term" value="F:carotenoid dioxygenase activity"/>
    <property type="evidence" value="ECO:0007669"/>
    <property type="project" value="TreeGrafter"/>
</dbReference>
<dbReference type="Proteomes" id="UP000028725">
    <property type="component" value="Unassembled WGS sequence"/>
</dbReference>
<dbReference type="EMBL" id="JMCB01000008">
    <property type="protein sequence ID" value="KFE67297.1"/>
    <property type="molecule type" value="Genomic_DNA"/>
</dbReference>
<name>A0A085WI71_9BACT</name>
<feature type="binding site" evidence="5">
    <location>
        <position position="490"/>
    </location>
    <ligand>
        <name>Fe cation</name>
        <dbReference type="ChEBI" id="CHEBI:24875"/>
        <note>catalytic</note>
    </ligand>
</feature>